<dbReference type="Gene3D" id="1.10.645.10">
    <property type="entry name" value="Cytochrome-c3 Hydrogenase, chain B"/>
    <property type="match status" value="1"/>
</dbReference>
<dbReference type="PANTHER" id="PTHR43600">
    <property type="entry name" value="COENZYME F420 HYDROGENASE, SUBUNIT ALPHA"/>
    <property type="match status" value="1"/>
</dbReference>
<dbReference type="OrthoDB" id="9761717at2"/>
<protein>
    <submittedName>
        <fullName evidence="2">Nickel-dependent hydrogenase large subunit</fullName>
        <ecNumber evidence="2">1.12.98.1</ecNumber>
    </submittedName>
</protein>
<dbReference type="Pfam" id="PF00374">
    <property type="entry name" value="NiFeSe_Hases"/>
    <property type="match status" value="2"/>
</dbReference>
<evidence type="ECO:0000313" key="3">
    <source>
        <dbReference type="Proteomes" id="UP000046155"/>
    </source>
</evidence>
<dbReference type="SUPFAM" id="SSF56762">
    <property type="entry name" value="HydB/Nqo4-like"/>
    <property type="match status" value="1"/>
</dbReference>
<proteinExistence type="predicted"/>
<reference evidence="3" key="1">
    <citation type="submission" date="2015-01" db="EMBL/GenBank/DDBJ databases">
        <authorList>
            <person name="Manzoor Shahid"/>
            <person name="Zubair Saima"/>
        </authorList>
    </citation>
    <scope>NUCLEOTIDE SEQUENCE [LARGE SCALE GENOMIC DNA]</scope>
    <source>
        <strain evidence="3">Sp3</strain>
    </source>
</reference>
<dbReference type="AlphaFoldDB" id="A0A0B7MG99"/>
<dbReference type="InterPro" id="IPR001501">
    <property type="entry name" value="Ni-dep_hyd_lsu"/>
</dbReference>
<dbReference type="GO" id="GO:0016151">
    <property type="term" value="F:nickel cation binding"/>
    <property type="evidence" value="ECO:0007669"/>
    <property type="project" value="InterPro"/>
</dbReference>
<organism evidence="2 3">
    <name type="scientific">Syntrophaceticus schinkii</name>
    <dbReference type="NCBI Taxonomy" id="499207"/>
    <lineage>
        <taxon>Bacteria</taxon>
        <taxon>Bacillati</taxon>
        <taxon>Bacillota</taxon>
        <taxon>Clostridia</taxon>
        <taxon>Thermoanaerobacterales</taxon>
        <taxon>Thermoanaerobacterales Family III. Incertae Sedis</taxon>
        <taxon>Syntrophaceticus</taxon>
    </lineage>
</organism>
<keyword evidence="3" id="KW-1185">Reference proteome</keyword>
<sequence>MSDRRVFVDYIARTEGDGAIDIIIGPNGEIKKARWEVWEPPRFFESFMIGRKYDEIPEIVQRICGICPHAHHLAAVRAVEAAMGVKVSLQTKMLRELLHYGDWMQSHTLHVYCLAVPDYLGYESVLAMAGSEELLPVVKQALALKRLANDMSVVIQGNEIQNRTSVVGGFTSVPSAVDLKKLQERLKKAKDFALASVRLAAKVAAQDPYPELVRKCEYVALRDEGKYAINEGRLVSTEGLDVPDWEYPEWLLEKHVPGCNCLHAVVKGRDSFFVGPLARVNNNFERLSKDAQEIAREVGFSAPSFNPFHSIIARTLEIVNAIDTSIALIDELGEPKYEKPKYEIKAGEGYAITEAARGICCHGGKIDKDGVCQAWDIVAPTSRNVYNLEKDFEYFVPKLLNLSDEELTLKCEMMIRNYDPCQSCATHSIKVNLRREG</sequence>
<dbReference type="GO" id="GO:0050454">
    <property type="term" value="F:coenzyme F420 hydrogenase activity"/>
    <property type="evidence" value="ECO:0007669"/>
    <property type="project" value="UniProtKB-EC"/>
</dbReference>
<feature type="binding site" evidence="1">
    <location>
        <position position="45"/>
    </location>
    <ligand>
        <name>Mg(2+)</name>
        <dbReference type="ChEBI" id="CHEBI:18420"/>
    </ligand>
</feature>
<name>A0A0B7MG99_9FIRM</name>
<feature type="binding site" evidence="1">
    <location>
        <position position="67"/>
    </location>
    <ligand>
        <name>Fe cation</name>
        <dbReference type="ChEBI" id="CHEBI:24875"/>
    </ligand>
</feature>
<evidence type="ECO:0000256" key="1">
    <source>
        <dbReference type="PIRSR" id="PIRSR601501-1"/>
    </source>
</evidence>
<feature type="binding site" evidence="1">
    <location>
        <position position="377"/>
    </location>
    <ligand>
        <name>Mg(2+)</name>
        <dbReference type="ChEBI" id="CHEBI:18420"/>
    </ligand>
</feature>
<comment type="cofactor">
    <cofactor evidence="1">
        <name>Ni(2+)</name>
        <dbReference type="ChEBI" id="CHEBI:49786"/>
    </cofactor>
</comment>
<dbReference type="RefSeq" id="WP_044665133.1">
    <property type="nucleotide sequence ID" value="NZ_CDRZ01000233.1"/>
</dbReference>
<keyword evidence="1" id="KW-0533">Nickel</keyword>
<keyword evidence="2" id="KW-0560">Oxidoreductase</keyword>
<gene>
    <name evidence="2" type="ORF">SSCH_370003</name>
</gene>
<dbReference type="PANTHER" id="PTHR43600:SF4">
    <property type="entry name" value="CYTOSOLIC NIFE-HYDROGENASE, ALPHA SUBUNIT"/>
    <property type="match status" value="1"/>
</dbReference>
<feature type="binding site" evidence="1">
    <location>
        <position position="67"/>
    </location>
    <ligand>
        <name>Ni(2+)</name>
        <dbReference type="ChEBI" id="CHEBI:49786"/>
    </ligand>
</feature>
<feature type="binding site" evidence="1">
    <location>
        <position position="421"/>
    </location>
    <ligand>
        <name>Ni(2+)</name>
        <dbReference type="ChEBI" id="CHEBI:49786"/>
    </ligand>
</feature>
<dbReference type="InterPro" id="IPR029014">
    <property type="entry name" value="NiFe-Hase_large"/>
</dbReference>
<evidence type="ECO:0000313" key="2">
    <source>
        <dbReference type="EMBL" id="CEO89105.1"/>
    </source>
</evidence>
<feature type="binding site" evidence="1">
    <location>
        <position position="427"/>
    </location>
    <ligand>
        <name>Mg(2+)</name>
        <dbReference type="ChEBI" id="CHEBI:18420"/>
    </ligand>
</feature>
<keyword evidence="1" id="KW-0460">Magnesium</keyword>
<accession>A0A0B7MG99</accession>
<feature type="binding site" evidence="1">
    <location>
        <position position="424"/>
    </location>
    <ligand>
        <name>Fe cation</name>
        <dbReference type="ChEBI" id="CHEBI:24875"/>
    </ligand>
</feature>
<feature type="binding site" evidence="1">
    <location>
        <position position="64"/>
    </location>
    <ligand>
        <name>Ni(2+)</name>
        <dbReference type="ChEBI" id="CHEBI:49786"/>
    </ligand>
</feature>
<dbReference type="EMBL" id="CDRZ01000233">
    <property type="protein sequence ID" value="CEO89105.1"/>
    <property type="molecule type" value="Genomic_DNA"/>
</dbReference>
<dbReference type="Proteomes" id="UP000046155">
    <property type="component" value="Unassembled WGS sequence"/>
</dbReference>
<comment type="cofactor">
    <cofactor evidence="1">
        <name>Fe cation</name>
        <dbReference type="ChEBI" id="CHEBI:24875"/>
    </cofactor>
</comment>
<keyword evidence="1" id="KW-0479">Metal-binding</keyword>
<dbReference type="EC" id="1.12.98.1" evidence="2"/>
<keyword evidence="1" id="KW-0408">Iron</keyword>